<dbReference type="GO" id="GO:0005829">
    <property type="term" value="C:cytosol"/>
    <property type="evidence" value="ECO:0007669"/>
    <property type="project" value="TreeGrafter"/>
</dbReference>
<evidence type="ECO:0000256" key="8">
    <source>
        <dbReference type="PROSITE-ProRule" id="PRU00169"/>
    </source>
</evidence>
<dbReference type="CDD" id="cd17624">
    <property type="entry name" value="REC_OmpR_PmrA-like"/>
    <property type="match status" value="1"/>
</dbReference>
<dbReference type="SMART" id="SM00862">
    <property type="entry name" value="Trans_reg_C"/>
    <property type="match status" value="1"/>
</dbReference>
<dbReference type="SUPFAM" id="SSF52172">
    <property type="entry name" value="CheY-like"/>
    <property type="match status" value="1"/>
</dbReference>
<evidence type="ECO:0000256" key="6">
    <source>
        <dbReference type="ARBA" id="ARBA00023125"/>
    </source>
</evidence>
<dbReference type="Proteomes" id="UP000659047">
    <property type="component" value="Unassembled WGS sequence"/>
</dbReference>
<dbReference type="GO" id="GO:0032993">
    <property type="term" value="C:protein-DNA complex"/>
    <property type="evidence" value="ECO:0007669"/>
    <property type="project" value="TreeGrafter"/>
</dbReference>
<dbReference type="InterPro" id="IPR001789">
    <property type="entry name" value="Sig_transdc_resp-reg_receiver"/>
</dbReference>
<dbReference type="PROSITE" id="PS50110">
    <property type="entry name" value="RESPONSE_REGULATORY"/>
    <property type="match status" value="1"/>
</dbReference>
<evidence type="ECO:0000256" key="5">
    <source>
        <dbReference type="ARBA" id="ARBA00023015"/>
    </source>
</evidence>
<evidence type="ECO:0000259" key="10">
    <source>
        <dbReference type="PROSITE" id="PS50110"/>
    </source>
</evidence>
<keyword evidence="3 8" id="KW-0597">Phosphoprotein</keyword>
<dbReference type="Pfam" id="PF00486">
    <property type="entry name" value="Trans_reg_C"/>
    <property type="match status" value="1"/>
</dbReference>
<dbReference type="InterPro" id="IPR039420">
    <property type="entry name" value="WalR-like"/>
</dbReference>
<evidence type="ECO:0000256" key="4">
    <source>
        <dbReference type="ARBA" id="ARBA00023012"/>
    </source>
</evidence>
<keyword evidence="2" id="KW-0963">Cytoplasm</keyword>
<dbReference type="GO" id="GO:0000156">
    <property type="term" value="F:phosphorelay response regulator activity"/>
    <property type="evidence" value="ECO:0007669"/>
    <property type="project" value="TreeGrafter"/>
</dbReference>
<dbReference type="AlphaFoldDB" id="A0A8K0XW96"/>
<evidence type="ECO:0000259" key="11">
    <source>
        <dbReference type="PROSITE" id="PS51755"/>
    </source>
</evidence>
<evidence type="ECO:0000256" key="7">
    <source>
        <dbReference type="ARBA" id="ARBA00023163"/>
    </source>
</evidence>
<dbReference type="InterPro" id="IPR001867">
    <property type="entry name" value="OmpR/PhoB-type_DNA-bd"/>
</dbReference>
<dbReference type="GO" id="GO:0006355">
    <property type="term" value="P:regulation of DNA-templated transcription"/>
    <property type="evidence" value="ECO:0007669"/>
    <property type="project" value="InterPro"/>
</dbReference>
<protein>
    <submittedName>
        <fullName evidence="12">Response regulator</fullName>
    </submittedName>
</protein>
<dbReference type="Gene3D" id="6.10.250.690">
    <property type="match status" value="1"/>
</dbReference>
<dbReference type="PROSITE" id="PS51755">
    <property type="entry name" value="OMPR_PHOB"/>
    <property type="match status" value="1"/>
</dbReference>
<dbReference type="InterPro" id="IPR036388">
    <property type="entry name" value="WH-like_DNA-bd_sf"/>
</dbReference>
<evidence type="ECO:0000313" key="13">
    <source>
        <dbReference type="Proteomes" id="UP000659047"/>
    </source>
</evidence>
<accession>A0A8K0XW96</accession>
<dbReference type="InterPro" id="IPR011006">
    <property type="entry name" value="CheY-like_superfamily"/>
</dbReference>
<sequence>MRILVLEDDRLIGDGIKSGLEQCGFCVDWFYDGEQGKQALLRAPFDAVVLDLGLPGIDGMDILSWWRRQHLDVPVLILTARDALHQRLEGLNAGADDYMGKPFALAELVARLNALIRRSHAHSEPCLQHRHVTFDPHTRVTTCHGSPVILTVREQALLTLFLMNKNRVMSRQMLEEKLYSWDQDVGSNAVEVHIHHLRRKLGSDFIRTERGLGYYLGSENE</sequence>
<dbReference type="RefSeq" id="WP_238713104.1">
    <property type="nucleotide sequence ID" value="NZ_JAEPBH010000011.1"/>
</dbReference>
<evidence type="ECO:0000256" key="9">
    <source>
        <dbReference type="PROSITE-ProRule" id="PRU01091"/>
    </source>
</evidence>
<organism evidence="12 13">
    <name type="scientific">Tenebrionibacter intestinalis</name>
    <dbReference type="NCBI Taxonomy" id="2799638"/>
    <lineage>
        <taxon>Bacteria</taxon>
        <taxon>Pseudomonadati</taxon>
        <taxon>Pseudomonadota</taxon>
        <taxon>Gammaproteobacteria</taxon>
        <taxon>Enterobacterales</taxon>
        <taxon>Enterobacteriaceae</taxon>
        <taxon>Tenebrionibacter/Tenebrionicola group</taxon>
        <taxon>Tenebrionibacter</taxon>
    </lineage>
</organism>
<proteinExistence type="predicted"/>
<dbReference type="CDD" id="cd00383">
    <property type="entry name" value="trans_reg_C"/>
    <property type="match status" value="1"/>
</dbReference>
<evidence type="ECO:0000256" key="2">
    <source>
        <dbReference type="ARBA" id="ARBA00022490"/>
    </source>
</evidence>
<feature type="domain" description="OmpR/PhoB-type" evidence="11">
    <location>
        <begin position="124"/>
        <end position="218"/>
    </location>
</feature>
<dbReference type="PANTHER" id="PTHR48111:SF35">
    <property type="entry name" value="TRANSCRIPTIONAL REGULATORY PROTEIN QSEB"/>
    <property type="match status" value="1"/>
</dbReference>
<feature type="domain" description="Response regulatory" evidence="10">
    <location>
        <begin position="2"/>
        <end position="116"/>
    </location>
</feature>
<evidence type="ECO:0000256" key="3">
    <source>
        <dbReference type="ARBA" id="ARBA00022553"/>
    </source>
</evidence>
<dbReference type="SMART" id="SM00448">
    <property type="entry name" value="REC"/>
    <property type="match status" value="1"/>
</dbReference>
<dbReference type="EMBL" id="JAEPBH010000011">
    <property type="protein sequence ID" value="MBK4714871.1"/>
    <property type="molecule type" value="Genomic_DNA"/>
</dbReference>
<dbReference type="GO" id="GO:0000976">
    <property type="term" value="F:transcription cis-regulatory region binding"/>
    <property type="evidence" value="ECO:0007669"/>
    <property type="project" value="TreeGrafter"/>
</dbReference>
<feature type="DNA-binding region" description="OmpR/PhoB-type" evidence="9">
    <location>
        <begin position="124"/>
        <end position="218"/>
    </location>
</feature>
<dbReference type="Gene3D" id="1.10.10.10">
    <property type="entry name" value="Winged helix-like DNA-binding domain superfamily/Winged helix DNA-binding domain"/>
    <property type="match status" value="1"/>
</dbReference>
<keyword evidence="5" id="KW-0805">Transcription regulation</keyword>
<gene>
    <name evidence="12" type="ORF">JJB97_05895</name>
</gene>
<name>A0A8K0XW96_9ENTR</name>
<dbReference type="Pfam" id="PF00072">
    <property type="entry name" value="Response_reg"/>
    <property type="match status" value="1"/>
</dbReference>
<dbReference type="PANTHER" id="PTHR48111">
    <property type="entry name" value="REGULATOR OF RPOS"/>
    <property type="match status" value="1"/>
</dbReference>
<evidence type="ECO:0000256" key="1">
    <source>
        <dbReference type="ARBA" id="ARBA00004496"/>
    </source>
</evidence>
<feature type="modified residue" description="4-aspartylphosphate" evidence="8">
    <location>
        <position position="51"/>
    </location>
</feature>
<reference evidence="12" key="1">
    <citation type="submission" date="2021-01" db="EMBL/GenBank/DDBJ databases">
        <title>Intestinitalea alba gen. nov., sp. nov., a novel genus of the family Enterobacteriaceae, isolated from the gut of the plastic-eating mealworm Tenebrio molitor L.</title>
        <authorList>
            <person name="Yang Y."/>
        </authorList>
    </citation>
    <scope>NUCLEOTIDE SEQUENCE</scope>
    <source>
        <strain evidence="12">BIT-L3</strain>
    </source>
</reference>
<keyword evidence="7" id="KW-0804">Transcription</keyword>
<dbReference type="FunFam" id="3.40.50.2300:FF:000002">
    <property type="entry name" value="DNA-binding response regulator PhoP"/>
    <property type="match status" value="1"/>
</dbReference>
<comment type="caution">
    <text evidence="12">The sequence shown here is derived from an EMBL/GenBank/DDBJ whole genome shotgun (WGS) entry which is preliminary data.</text>
</comment>
<keyword evidence="6 9" id="KW-0238">DNA-binding</keyword>
<keyword evidence="13" id="KW-1185">Reference proteome</keyword>
<comment type="subcellular location">
    <subcellularLocation>
        <location evidence="1">Cytoplasm</location>
    </subcellularLocation>
</comment>
<keyword evidence="4" id="KW-0902">Two-component regulatory system</keyword>
<evidence type="ECO:0000313" key="12">
    <source>
        <dbReference type="EMBL" id="MBK4714871.1"/>
    </source>
</evidence>
<dbReference type="Gene3D" id="3.40.50.2300">
    <property type="match status" value="1"/>
</dbReference>